<keyword evidence="4" id="KW-0720">Serine protease</keyword>
<dbReference type="InterPro" id="IPR009003">
    <property type="entry name" value="Peptidase_S1_PA"/>
</dbReference>
<evidence type="ECO:0000256" key="4">
    <source>
        <dbReference type="ARBA" id="ARBA00022825"/>
    </source>
</evidence>
<feature type="domain" description="PDZ" evidence="6">
    <location>
        <begin position="283"/>
        <end position="337"/>
    </location>
</feature>
<protein>
    <submittedName>
        <fullName evidence="7">Outer membrane stress sensor protease DegS</fullName>
    </submittedName>
</protein>
<dbReference type="PRINTS" id="PR00834">
    <property type="entry name" value="PROTEASES2C"/>
</dbReference>
<evidence type="ECO:0000256" key="2">
    <source>
        <dbReference type="ARBA" id="ARBA00022670"/>
    </source>
</evidence>
<dbReference type="RefSeq" id="WP_034442434.1">
    <property type="nucleotide sequence ID" value="NZ_JMTK01000002.1"/>
</dbReference>
<dbReference type="GO" id="GO:0006508">
    <property type="term" value="P:proteolysis"/>
    <property type="evidence" value="ECO:0007669"/>
    <property type="project" value="UniProtKB-KW"/>
</dbReference>
<reference evidence="7 8" key="1">
    <citation type="journal article" date="2015" name="Phytopathology">
        <title>Genomes of Candidatus Liberibacter solanacearum haplotype A from New Zealand and the USA suggest significant genome plasticity in the species.</title>
        <authorList>
            <person name="Thompson S.M."/>
            <person name="Johnson C.P."/>
            <person name="Lu A.Y."/>
            <person name="Frampton R.A."/>
            <person name="Sullivan K.L."/>
            <person name="Fiers M.W."/>
            <person name="Crowhurst R.N."/>
            <person name="Pitman A.R."/>
            <person name="Scott I."/>
            <person name="Gudmestad N.C."/>
            <person name="Smith G.R."/>
        </authorList>
    </citation>
    <scope>NUCLEOTIDE SEQUENCE [LARGE SCALE GENOMIC DNA]</scope>
    <source>
        <strain evidence="7 8">LsoNZ1</strain>
    </source>
</reference>
<comment type="similarity">
    <text evidence="1">Belongs to the peptidase S1C family.</text>
</comment>
<proteinExistence type="inferred from homology"/>
<keyword evidence="3" id="KW-0378">Hydrolase</keyword>
<dbReference type="InterPro" id="IPR001940">
    <property type="entry name" value="Peptidase_S1C"/>
</dbReference>
<evidence type="ECO:0000313" key="7">
    <source>
        <dbReference type="EMBL" id="KJZ82036.1"/>
    </source>
</evidence>
<dbReference type="Pfam" id="PF13365">
    <property type="entry name" value="Trypsin_2"/>
    <property type="match status" value="1"/>
</dbReference>
<dbReference type="Gene3D" id="2.30.42.10">
    <property type="match status" value="2"/>
</dbReference>
<accession>A0A094Z168</accession>
<feature type="transmembrane region" description="Helical" evidence="5">
    <location>
        <begin position="12"/>
        <end position="31"/>
    </location>
</feature>
<dbReference type="Proteomes" id="UP000033731">
    <property type="component" value="Unassembled WGS sequence"/>
</dbReference>
<dbReference type="PROSITE" id="PS50106">
    <property type="entry name" value="PDZ"/>
    <property type="match status" value="1"/>
</dbReference>
<dbReference type="PATRIC" id="fig|556287.8.peg.767"/>
<dbReference type="EMBL" id="JMTK01000002">
    <property type="protein sequence ID" value="KJZ82036.1"/>
    <property type="molecule type" value="Genomic_DNA"/>
</dbReference>
<keyword evidence="8" id="KW-1185">Reference proteome</keyword>
<evidence type="ECO:0000313" key="8">
    <source>
        <dbReference type="Proteomes" id="UP000033731"/>
    </source>
</evidence>
<dbReference type="AlphaFoldDB" id="A0A094Z168"/>
<gene>
    <name evidence="7" type="ORF">DJ66_0769</name>
</gene>
<keyword evidence="5" id="KW-0472">Membrane</keyword>
<dbReference type="InterPro" id="IPR043504">
    <property type="entry name" value="Peptidase_S1_PA_chymotrypsin"/>
</dbReference>
<comment type="caution">
    <text evidence="7">The sequence shown here is derived from an EMBL/GenBank/DDBJ whole genome shotgun (WGS) entry which is preliminary data.</text>
</comment>
<evidence type="ECO:0000256" key="3">
    <source>
        <dbReference type="ARBA" id="ARBA00022801"/>
    </source>
</evidence>
<keyword evidence="5" id="KW-0812">Transmembrane</keyword>
<dbReference type="SMART" id="SM00228">
    <property type="entry name" value="PDZ"/>
    <property type="match status" value="2"/>
</dbReference>
<keyword evidence="2 7" id="KW-0645">Protease</keyword>
<dbReference type="SUPFAM" id="SSF50494">
    <property type="entry name" value="Trypsin-like serine proteases"/>
    <property type="match status" value="1"/>
</dbReference>
<dbReference type="PANTHER" id="PTHR22939">
    <property type="entry name" value="SERINE PROTEASE FAMILY S1C HTRA-RELATED"/>
    <property type="match status" value="1"/>
</dbReference>
<dbReference type="SUPFAM" id="SSF50156">
    <property type="entry name" value="PDZ domain-like"/>
    <property type="match status" value="1"/>
</dbReference>
<evidence type="ECO:0000256" key="1">
    <source>
        <dbReference type="ARBA" id="ARBA00010541"/>
    </source>
</evidence>
<dbReference type="InterPro" id="IPR001478">
    <property type="entry name" value="PDZ"/>
</dbReference>
<evidence type="ECO:0000256" key="5">
    <source>
        <dbReference type="SAM" id="Phobius"/>
    </source>
</evidence>
<evidence type="ECO:0000259" key="6">
    <source>
        <dbReference type="PROSITE" id="PS50106"/>
    </source>
</evidence>
<dbReference type="GO" id="GO:0004252">
    <property type="term" value="F:serine-type endopeptidase activity"/>
    <property type="evidence" value="ECO:0007669"/>
    <property type="project" value="InterPro"/>
</dbReference>
<keyword evidence="5" id="KW-1133">Transmembrane helix</keyword>
<dbReference type="InterPro" id="IPR036034">
    <property type="entry name" value="PDZ_sf"/>
</dbReference>
<name>A0A094Z168_9HYPH</name>
<dbReference type="PANTHER" id="PTHR22939:SF129">
    <property type="entry name" value="SERINE PROTEASE HTRA2, MITOCHONDRIAL"/>
    <property type="match status" value="1"/>
</dbReference>
<dbReference type="Pfam" id="PF13180">
    <property type="entry name" value="PDZ_2"/>
    <property type="match status" value="1"/>
</dbReference>
<sequence length="490" mass="53375">MFKSHILSIKNIFITVLMYIFFASTCFVAEARIPPSTDLVPIVERVSRSVVSILVEPKKEVLEKEFLKLYGFDTLPDANPLKNYLHNFFSNEGSESAGITEKLASGSGFFVTENGYVLTSNHVVERGVSFSVVLSDNTELPAKVIGTDPISDLAVLKVQSNQKFVPVNLEDSGNVHVGETVFTIGDPLGFRGSVNAGIVSARDRVLSDKSGSYIQIDAPINQGNSGGPCFNTLGNVIGVSDIIITNNESASNVGIGLIVPVSVIKTVLPSLIEKGFVDRGWMGVVVQNLTQELARPLGLKGGNGLLVSSIVKDSPSDRAGIKPGDVICAIDGKIIKNTHDFVGRILSHSSRDKVEIRLCKEGRDRSVPVYLESYPLVKEGDAKQLLATKKILGLRLQDFNYGTKKIVRIVDMDLGAEAVRKGIQKGMNIVSVNTTQVSCIKDIESLIEQAREKNRDTILLQLSVDNDAKFNSNFYRNNVFFVSLKIKNIS</sequence>
<dbReference type="Gene3D" id="2.40.10.10">
    <property type="entry name" value="Trypsin-like serine proteases"/>
    <property type="match status" value="2"/>
</dbReference>
<organism evidence="7 8">
    <name type="scientific">Candidatus Liberibacter solanacearum</name>
    <dbReference type="NCBI Taxonomy" id="556287"/>
    <lineage>
        <taxon>Bacteria</taxon>
        <taxon>Pseudomonadati</taxon>
        <taxon>Pseudomonadota</taxon>
        <taxon>Alphaproteobacteria</taxon>
        <taxon>Hyphomicrobiales</taxon>
        <taxon>Rhizobiaceae</taxon>
        <taxon>Liberibacter</taxon>
    </lineage>
</organism>